<feature type="region of interest" description="Disordered" evidence="1">
    <location>
        <begin position="309"/>
        <end position="342"/>
    </location>
</feature>
<proteinExistence type="predicted"/>
<reference evidence="2" key="1">
    <citation type="submission" date="2020-09" db="EMBL/GenBank/DDBJ databases">
        <authorList>
            <person name="Kim M.K."/>
        </authorList>
    </citation>
    <scope>NUCLEOTIDE SEQUENCE</scope>
    <source>
        <strain evidence="2">BT702</strain>
    </source>
</reference>
<comment type="caution">
    <text evidence="2">The sequence shown here is derived from an EMBL/GenBank/DDBJ whole genome shotgun (WGS) entry which is preliminary data.</text>
</comment>
<organism evidence="2 3">
    <name type="scientific">Spirosoma profusum</name>
    <dbReference type="NCBI Taxonomy" id="2771354"/>
    <lineage>
        <taxon>Bacteria</taxon>
        <taxon>Pseudomonadati</taxon>
        <taxon>Bacteroidota</taxon>
        <taxon>Cytophagia</taxon>
        <taxon>Cytophagales</taxon>
        <taxon>Cytophagaceae</taxon>
        <taxon>Spirosoma</taxon>
    </lineage>
</organism>
<gene>
    <name evidence="2" type="ORF">IC229_16790</name>
</gene>
<protein>
    <submittedName>
        <fullName evidence="2">Uncharacterized protein</fullName>
    </submittedName>
</protein>
<feature type="compositionally biased region" description="Acidic residues" evidence="1">
    <location>
        <begin position="323"/>
        <end position="342"/>
    </location>
</feature>
<sequence>MRRIEINRAINNIKDALLKSNMPNALISLQKADDKTSPEQLLDAFNIYKIFYLNFNKTEKAIIKLFSLNGLEDTKLWAQAISGANVGEVKSIFRRFYNSIVFFENHLTPLLELFKQDNIGYTERKDDLIAEYDGDNENTQLLTIILPEEDHKISSKPDRLIKALSSTNAFYGVLSGLMGHSGNDLSVIAIDSGSDKSFDFLGAAKVVEAVKELIIGMWDRVVFHKEKKIEERIEIISDSLPVLEKINLLEKEDKISQQQAEIYRRALLGGVKDFLSAGAILPEFTAHSSYNPRQLMAPEVKLLSMPSEVKNDTSTIDGGPTPDLDENSYEDDDEEGLGDVSEEDFEAFKKFMARRKKKKGN</sequence>
<accession>A0A926XX87</accession>
<keyword evidence="3" id="KW-1185">Reference proteome</keyword>
<dbReference type="AlphaFoldDB" id="A0A926XX87"/>
<evidence type="ECO:0000313" key="2">
    <source>
        <dbReference type="EMBL" id="MBD2702309.1"/>
    </source>
</evidence>
<evidence type="ECO:0000256" key="1">
    <source>
        <dbReference type="SAM" id="MobiDB-lite"/>
    </source>
</evidence>
<dbReference type="Proteomes" id="UP000598820">
    <property type="component" value="Unassembled WGS sequence"/>
</dbReference>
<evidence type="ECO:0000313" key="3">
    <source>
        <dbReference type="Proteomes" id="UP000598820"/>
    </source>
</evidence>
<dbReference type="RefSeq" id="WP_190888168.1">
    <property type="nucleotide sequence ID" value="NZ_JACWZY010000014.1"/>
</dbReference>
<dbReference type="EMBL" id="JACWZY010000014">
    <property type="protein sequence ID" value="MBD2702309.1"/>
    <property type="molecule type" value="Genomic_DNA"/>
</dbReference>
<name>A0A926XX87_9BACT</name>